<dbReference type="RefSeq" id="WP_330194851.1">
    <property type="nucleotide sequence ID" value="NZ_JAZDRO010000001.1"/>
</dbReference>
<reference evidence="2 3" key="1">
    <citation type="submission" date="2024-01" db="EMBL/GenBank/DDBJ databases">
        <title>Hyphobacterium bacterium isolated from marine sediment.</title>
        <authorList>
            <person name="Zhao S."/>
        </authorList>
    </citation>
    <scope>NUCLEOTIDE SEQUENCE [LARGE SCALE GENOMIC DNA]</scope>
    <source>
        <strain evidence="2 3">Y60-23</strain>
    </source>
</reference>
<proteinExistence type="predicted"/>
<comment type="caution">
    <text evidence="2">The sequence shown here is derived from an EMBL/GenBank/DDBJ whole genome shotgun (WGS) entry which is preliminary data.</text>
</comment>
<keyword evidence="3" id="KW-1185">Reference proteome</keyword>
<gene>
    <name evidence="2" type="ORF">V0U35_01370</name>
</gene>
<dbReference type="EMBL" id="JAZDRO010000001">
    <property type="protein sequence ID" value="MEE2565313.1"/>
    <property type="molecule type" value="Genomic_DNA"/>
</dbReference>
<organism evidence="2 3">
    <name type="scientific">Hyphobacterium marinum</name>
    <dbReference type="NCBI Taxonomy" id="3116574"/>
    <lineage>
        <taxon>Bacteria</taxon>
        <taxon>Pseudomonadati</taxon>
        <taxon>Pseudomonadota</taxon>
        <taxon>Alphaproteobacteria</taxon>
        <taxon>Maricaulales</taxon>
        <taxon>Maricaulaceae</taxon>
        <taxon>Hyphobacterium</taxon>
    </lineage>
</organism>
<feature type="transmembrane region" description="Helical" evidence="1">
    <location>
        <begin position="109"/>
        <end position="131"/>
    </location>
</feature>
<sequence length="146" mass="15385">MPSVAAVIGSIFRWTGAWAFAVVASSGVLMAGFMIAAGVVPETVGAWVGFAFVLILYVGTISILPALVLTALLRLSRLPRGWTDAFVFAIAAPILYHAIILGWDFSPASFALADPIFALGGAVAGFVYWWLAGRPAPPYPGWFGPD</sequence>
<dbReference type="Proteomes" id="UP001310692">
    <property type="component" value="Unassembled WGS sequence"/>
</dbReference>
<evidence type="ECO:0000313" key="3">
    <source>
        <dbReference type="Proteomes" id="UP001310692"/>
    </source>
</evidence>
<name>A0ABU7LUT5_9PROT</name>
<keyword evidence="1" id="KW-1133">Transmembrane helix</keyword>
<protein>
    <submittedName>
        <fullName evidence="2">Uncharacterized protein</fullName>
    </submittedName>
</protein>
<evidence type="ECO:0000256" key="1">
    <source>
        <dbReference type="SAM" id="Phobius"/>
    </source>
</evidence>
<evidence type="ECO:0000313" key="2">
    <source>
        <dbReference type="EMBL" id="MEE2565313.1"/>
    </source>
</evidence>
<feature type="transmembrane region" description="Helical" evidence="1">
    <location>
        <begin position="85"/>
        <end position="103"/>
    </location>
</feature>
<feature type="transmembrane region" description="Helical" evidence="1">
    <location>
        <begin position="18"/>
        <end position="40"/>
    </location>
</feature>
<keyword evidence="1" id="KW-0472">Membrane</keyword>
<accession>A0ABU7LUT5</accession>
<feature type="transmembrane region" description="Helical" evidence="1">
    <location>
        <begin position="46"/>
        <end position="73"/>
    </location>
</feature>
<keyword evidence="1" id="KW-0812">Transmembrane</keyword>